<evidence type="ECO:0000313" key="1">
    <source>
        <dbReference type="EMBL" id="EGC21323.1"/>
    </source>
</evidence>
<evidence type="ECO:0000313" key="2">
    <source>
        <dbReference type="Proteomes" id="UP000005697"/>
    </source>
</evidence>
<dbReference type="Proteomes" id="UP000005697">
    <property type="component" value="Unassembled WGS sequence"/>
</dbReference>
<sequence>MPELRIGKDLCSLLTVSNPHKHQNNRYHRVFDSLVAVVLCSRKLSSVGSGS</sequence>
<comment type="caution">
    <text evidence="1">The sequence shown here is derived from an EMBL/GenBank/DDBJ whole genome shotgun (WGS) entry which is preliminary data.</text>
</comment>
<gene>
    <name evidence="1" type="ORF">HMPREF9141_0073</name>
</gene>
<proteinExistence type="predicted"/>
<reference evidence="1 2" key="1">
    <citation type="submission" date="2011-01" db="EMBL/GenBank/DDBJ databases">
        <authorList>
            <person name="Muzny D."/>
            <person name="Qin X."/>
            <person name="Deng J."/>
            <person name="Jiang H."/>
            <person name="Liu Y."/>
            <person name="Qu J."/>
            <person name="Song X.-Z."/>
            <person name="Zhang L."/>
            <person name="Thornton R."/>
            <person name="Coyle M."/>
            <person name="Francisco L."/>
            <person name="Jackson L."/>
            <person name="Javaid M."/>
            <person name="Korchina V."/>
            <person name="Kovar C."/>
            <person name="Mata R."/>
            <person name="Mathew T."/>
            <person name="Ngo R."/>
            <person name="Nguyen L."/>
            <person name="Nguyen N."/>
            <person name="Okwuonu G."/>
            <person name="Ongeri F."/>
            <person name="Pham C."/>
            <person name="Simmons D."/>
            <person name="Wilczek-Boney K."/>
            <person name="Hale W."/>
            <person name="Jakkamsetti A."/>
            <person name="Pham P."/>
            <person name="Ruth R."/>
            <person name="San Lucas F."/>
            <person name="Warren J."/>
            <person name="Zhang J."/>
            <person name="Zhao Z."/>
            <person name="Zhou C."/>
            <person name="Zhu D."/>
            <person name="Lee S."/>
            <person name="Bess C."/>
            <person name="Blankenburg K."/>
            <person name="Forbes L."/>
            <person name="Fu Q."/>
            <person name="Gubbala S."/>
            <person name="Hirani K."/>
            <person name="Jayaseelan J.C."/>
            <person name="Lara F."/>
            <person name="Munidasa M."/>
            <person name="Palculict T."/>
            <person name="Patil S."/>
            <person name="Pu L.-L."/>
            <person name="Saada N."/>
            <person name="Tang L."/>
            <person name="Weissenberger G."/>
            <person name="Zhu Y."/>
            <person name="Hemphill L."/>
            <person name="Shang Y."/>
            <person name="Youmans B."/>
            <person name="Ayvaz T."/>
            <person name="Ross M."/>
            <person name="Santibanez J."/>
            <person name="Aqrawi P."/>
            <person name="Gross S."/>
            <person name="Joshi V."/>
            <person name="Fowler G."/>
            <person name="Nazareth L."/>
            <person name="Reid J."/>
            <person name="Worley K."/>
            <person name="Petrosino J."/>
            <person name="Highlander S."/>
            <person name="Gibbs R."/>
        </authorList>
    </citation>
    <scope>NUCLEOTIDE SEQUENCE [LARGE SCALE GENOMIC DNA]</scope>
    <source>
        <strain evidence="1 2">DSM 16608</strain>
    </source>
</reference>
<dbReference type="AlphaFoldDB" id="F0F3A7"/>
<accession>F0F3A7</accession>
<name>F0F3A7_9BACT</name>
<dbReference type="HOGENOM" id="CLU_3102251_0_0_10"/>
<dbReference type="EMBL" id="AEWX01000001">
    <property type="protein sequence ID" value="EGC21323.1"/>
    <property type="molecule type" value="Genomic_DNA"/>
</dbReference>
<organism evidence="1 2">
    <name type="scientific">Prevotella multiformis DSM 16608</name>
    <dbReference type="NCBI Taxonomy" id="888743"/>
    <lineage>
        <taxon>Bacteria</taxon>
        <taxon>Pseudomonadati</taxon>
        <taxon>Bacteroidota</taxon>
        <taxon>Bacteroidia</taxon>
        <taxon>Bacteroidales</taxon>
        <taxon>Prevotellaceae</taxon>
        <taxon>Prevotella</taxon>
    </lineage>
</organism>
<protein>
    <submittedName>
        <fullName evidence="1">Uncharacterized protein</fullName>
    </submittedName>
</protein>
<keyword evidence="2" id="KW-1185">Reference proteome</keyword>